<organism evidence="1 2">
    <name type="scientific">Enterocloster clostridioformis</name>
    <dbReference type="NCBI Taxonomy" id="1531"/>
    <lineage>
        <taxon>Bacteria</taxon>
        <taxon>Bacillati</taxon>
        <taxon>Bacillota</taxon>
        <taxon>Clostridia</taxon>
        <taxon>Lachnospirales</taxon>
        <taxon>Lachnospiraceae</taxon>
        <taxon>Enterocloster</taxon>
    </lineage>
</organism>
<dbReference type="AlphaFoldDB" id="A0A829W9V6"/>
<gene>
    <name evidence="1" type="ORF">Ccl03g_19340</name>
</gene>
<name>A0A829W9V6_9FIRM</name>
<sequence length="62" mass="6748">MRNSFAVPDPYGGNRRLCRQGYYKLDVPVRTIVPVSDYIIAADSGIAQSNQAGAAGFERNLS</sequence>
<dbReference type="EMBL" id="BJLB01000001">
    <property type="protein sequence ID" value="GEA36221.1"/>
    <property type="molecule type" value="Genomic_DNA"/>
</dbReference>
<reference evidence="1 2" key="1">
    <citation type="submission" date="2019-06" db="EMBL/GenBank/DDBJ databases">
        <title>Draft genome sequence of [Clostridium] clostridioforme NBRC 113352.</title>
        <authorList>
            <person name="Miura T."/>
            <person name="Furukawa M."/>
            <person name="Shimamura M."/>
            <person name="Ohyama Y."/>
            <person name="Yamazoe A."/>
            <person name="Kawasaki H."/>
        </authorList>
    </citation>
    <scope>NUCLEOTIDE SEQUENCE [LARGE SCALE GENOMIC DNA]</scope>
    <source>
        <strain evidence="1 2">NBRC 113352</strain>
    </source>
</reference>
<evidence type="ECO:0000313" key="2">
    <source>
        <dbReference type="Proteomes" id="UP000315200"/>
    </source>
</evidence>
<dbReference type="Proteomes" id="UP000315200">
    <property type="component" value="Unassembled WGS sequence"/>
</dbReference>
<protein>
    <submittedName>
        <fullName evidence="1">Uncharacterized protein</fullName>
    </submittedName>
</protein>
<proteinExistence type="predicted"/>
<evidence type="ECO:0000313" key="1">
    <source>
        <dbReference type="EMBL" id="GEA36221.1"/>
    </source>
</evidence>
<accession>A0A829W9V6</accession>
<comment type="caution">
    <text evidence="1">The sequence shown here is derived from an EMBL/GenBank/DDBJ whole genome shotgun (WGS) entry which is preliminary data.</text>
</comment>